<proteinExistence type="predicted"/>
<name>A0A562UUN6_9SPHN</name>
<organism evidence="3 4">
    <name type="scientific">Altererythrobacter ishigakiensis</name>
    <dbReference type="NCBI Taxonomy" id="476157"/>
    <lineage>
        <taxon>Bacteria</taxon>
        <taxon>Pseudomonadati</taxon>
        <taxon>Pseudomonadota</taxon>
        <taxon>Alphaproteobacteria</taxon>
        <taxon>Sphingomonadales</taxon>
        <taxon>Erythrobacteraceae</taxon>
        <taxon>Altererythrobacter</taxon>
    </lineage>
</organism>
<evidence type="ECO:0000313" key="3">
    <source>
        <dbReference type="EMBL" id="TWJ09336.1"/>
    </source>
</evidence>
<keyword evidence="1" id="KW-0472">Membrane</keyword>
<reference evidence="3 4" key="1">
    <citation type="submission" date="2019-07" db="EMBL/GenBank/DDBJ databases">
        <title>Genomic Encyclopedia of Archaeal and Bacterial Type Strains, Phase II (KMG-II): from individual species to whole genera.</title>
        <authorList>
            <person name="Goeker M."/>
        </authorList>
    </citation>
    <scope>NUCLEOTIDE SEQUENCE [LARGE SCALE GENOMIC DNA]</scope>
    <source>
        <strain evidence="3 4">ATCC BAA-2084</strain>
    </source>
</reference>
<dbReference type="InterPro" id="IPR010982">
    <property type="entry name" value="Lambda_DNA-bd_dom_sf"/>
</dbReference>
<dbReference type="InterPro" id="IPR001387">
    <property type="entry name" value="Cro/C1-type_HTH"/>
</dbReference>
<dbReference type="Pfam" id="PF13464">
    <property type="entry name" value="RodZ_C"/>
    <property type="match status" value="1"/>
</dbReference>
<dbReference type="CDD" id="cd00093">
    <property type="entry name" value="HTH_XRE"/>
    <property type="match status" value="1"/>
</dbReference>
<keyword evidence="4" id="KW-1185">Reference proteome</keyword>
<feature type="transmembrane region" description="Helical" evidence="1">
    <location>
        <begin position="116"/>
        <end position="136"/>
    </location>
</feature>
<dbReference type="OrthoDB" id="9790252at2"/>
<dbReference type="PANTHER" id="PTHR34475:SF1">
    <property type="entry name" value="CYTOSKELETON PROTEIN RODZ"/>
    <property type="match status" value="1"/>
</dbReference>
<dbReference type="InterPro" id="IPR025194">
    <property type="entry name" value="RodZ-like_C"/>
</dbReference>
<evidence type="ECO:0000259" key="2">
    <source>
        <dbReference type="SMART" id="SM00530"/>
    </source>
</evidence>
<dbReference type="AlphaFoldDB" id="A0A562UUN6"/>
<comment type="caution">
    <text evidence="3">The sequence shown here is derived from an EMBL/GenBank/DDBJ whole genome shotgun (WGS) entry which is preliminary data.</text>
</comment>
<dbReference type="STRING" id="476157.GCA_001663155_02384"/>
<gene>
    <name evidence="3" type="ORF">JN10_0967</name>
</gene>
<dbReference type="PANTHER" id="PTHR34475">
    <property type="match status" value="1"/>
</dbReference>
<dbReference type="Gene3D" id="1.10.260.40">
    <property type="entry name" value="lambda repressor-like DNA-binding domains"/>
    <property type="match status" value="1"/>
</dbReference>
<dbReference type="SMART" id="SM00530">
    <property type="entry name" value="HTH_XRE"/>
    <property type="match status" value="1"/>
</dbReference>
<feature type="domain" description="HTH cro/C1-type" evidence="2">
    <location>
        <begin position="21"/>
        <end position="82"/>
    </location>
</feature>
<dbReference type="Proteomes" id="UP000320547">
    <property type="component" value="Unassembled WGS sequence"/>
</dbReference>
<evidence type="ECO:0000256" key="1">
    <source>
        <dbReference type="SAM" id="Phobius"/>
    </source>
</evidence>
<keyword evidence="1" id="KW-1133">Transmembrane helix</keyword>
<sequence length="281" mass="30458">MVEEIVENQDHELPLEGVGRRLQREREARGISLEQIAEQTRISERHLELIEQDKFSELPARTYAYGFSRSYARALGMDEGEIVNDLRAELDNTLAGRPRYTPAFEPGDPAKAPPRGVVWASTIAVLLLAIGSYVFYGRFIAPGADPVPLVSEESLESAETDVAQAEAASTGSSQNVGTLPDQVVFTALEDGVWVSFYEANGRRLEQKLMAIGESFTVPADAADPRIWTGRPDAFAITIGGEAAPRLAEEEVTVRDIPITADALRSRVAVDAGSTVMSADPG</sequence>
<keyword evidence="1" id="KW-0812">Transmembrane</keyword>
<dbReference type="RefSeq" id="WP_067601550.1">
    <property type="nucleotide sequence ID" value="NZ_CP015963.1"/>
</dbReference>
<accession>A0A562UUN6</accession>
<dbReference type="GO" id="GO:0003677">
    <property type="term" value="F:DNA binding"/>
    <property type="evidence" value="ECO:0007669"/>
    <property type="project" value="InterPro"/>
</dbReference>
<protein>
    <submittedName>
        <fullName evidence="3">Uncharacterized protein DUF4115</fullName>
    </submittedName>
</protein>
<dbReference type="Pfam" id="PF13413">
    <property type="entry name" value="HTH_25"/>
    <property type="match status" value="1"/>
</dbReference>
<dbReference type="InterPro" id="IPR050400">
    <property type="entry name" value="Bact_Cytoskel_RodZ"/>
</dbReference>
<dbReference type="SUPFAM" id="SSF47413">
    <property type="entry name" value="lambda repressor-like DNA-binding domains"/>
    <property type="match status" value="1"/>
</dbReference>
<dbReference type="EMBL" id="VLLK01000001">
    <property type="protein sequence ID" value="TWJ09336.1"/>
    <property type="molecule type" value="Genomic_DNA"/>
</dbReference>
<evidence type="ECO:0000313" key="4">
    <source>
        <dbReference type="Proteomes" id="UP000320547"/>
    </source>
</evidence>